<dbReference type="PANTHER" id="PTHR24567:SF74">
    <property type="entry name" value="HTH-TYPE TRANSCRIPTIONAL REGULATOR ARCR"/>
    <property type="match status" value="1"/>
</dbReference>
<dbReference type="SUPFAM" id="SSF51206">
    <property type="entry name" value="cAMP-binding domain-like"/>
    <property type="match status" value="1"/>
</dbReference>
<dbReference type="AlphaFoldDB" id="A0A239AZL4"/>
<evidence type="ECO:0000256" key="2">
    <source>
        <dbReference type="ARBA" id="ARBA00023125"/>
    </source>
</evidence>
<dbReference type="GO" id="GO:0003700">
    <property type="term" value="F:DNA-binding transcription factor activity"/>
    <property type="evidence" value="ECO:0007669"/>
    <property type="project" value="TreeGrafter"/>
</dbReference>
<dbReference type="SMART" id="SM00100">
    <property type="entry name" value="cNMP"/>
    <property type="match status" value="1"/>
</dbReference>
<dbReference type="Gene3D" id="2.60.120.10">
    <property type="entry name" value="Jelly Rolls"/>
    <property type="match status" value="1"/>
</dbReference>
<dbReference type="InterPro" id="IPR012318">
    <property type="entry name" value="HTH_CRP"/>
</dbReference>
<keyword evidence="7" id="KW-0418">Kinase</keyword>
<feature type="compositionally biased region" description="Low complexity" evidence="4">
    <location>
        <begin position="10"/>
        <end position="20"/>
    </location>
</feature>
<dbReference type="PROSITE" id="PS50042">
    <property type="entry name" value="CNMP_BINDING_3"/>
    <property type="match status" value="1"/>
</dbReference>
<evidence type="ECO:0000256" key="3">
    <source>
        <dbReference type="ARBA" id="ARBA00023163"/>
    </source>
</evidence>
<evidence type="ECO:0000259" key="6">
    <source>
        <dbReference type="PROSITE" id="PS51063"/>
    </source>
</evidence>
<evidence type="ECO:0000313" key="7">
    <source>
        <dbReference type="EMBL" id="SNS00821.1"/>
    </source>
</evidence>
<keyword evidence="3" id="KW-0804">Transcription</keyword>
<dbReference type="SUPFAM" id="SSF46785">
    <property type="entry name" value="Winged helix' DNA-binding domain"/>
    <property type="match status" value="1"/>
</dbReference>
<dbReference type="CDD" id="cd00038">
    <property type="entry name" value="CAP_ED"/>
    <property type="match status" value="1"/>
</dbReference>
<dbReference type="PROSITE" id="PS51063">
    <property type="entry name" value="HTH_CRP_2"/>
    <property type="match status" value="1"/>
</dbReference>
<dbReference type="PANTHER" id="PTHR24567">
    <property type="entry name" value="CRP FAMILY TRANSCRIPTIONAL REGULATORY PROTEIN"/>
    <property type="match status" value="1"/>
</dbReference>
<dbReference type="GO" id="GO:0005829">
    <property type="term" value="C:cytosol"/>
    <property type="evidence" value="ECO:0007669"/>
    <property type="project" value="TreeGrafter"/>
</dbReference>
<dbReference type="InterPro" id="IPR018490">
    <property type="entry name" value="cNMP-bd_dom_sf"/>
</dbReference>
<dbReference type="SMART" id="SM00419">
    <property type="entry name" value="HTH_CRP"/>
    <property type="match status" value="1"/>
</dbReference>
<organism evidence="7 8">
    <name type="scientific">Blastococcus mobilis</name>
    <dbReference type="NCBI Taxonomy" id="1938746"/>
    <lineage>
        <taxon>Bacteria</taxon>
        <taxon>Bacillati</taxon>
        <taxon>Actinomycetota</taxon>
        <taxon>Actinomycetes</taxon>
        <taxon>Geodermatophilales</taxon>
        <taxon>Geodermatophilaceae</taxon>
        <taxon>Blastococcus</taxon>
    </lineage>
</organism>
<evidence type="ECO:0000313" key="8">
    <source>
        <dbReference type="Proteomes" id="UP000198403"/>
    </source>
</evidence>
<sequence length="265" mass="28453">MAEGASSIVTARAGGAAAPSPRTPVFCLSEVEIFQDLSQQEMADLAARAPMRTAAAGTLLWSPHEPHNVLFIVKAGSVRIYRLSPEGRRLTLAVLGPGALFGEMELIGQRMGEGFAEALEPSVLCLMSEHDVRTMLLSDTRIATRIITGLGRRLAEVEQRLADTVLKTAPQRVAAVLCRLATAAPESGLFAPRGFHIRLTHEQLAELVGTTRETATKLLGELREAGLIRLHRGGIVVLDLEGLRAVAEHWDLGLGSPHRPARAGE</sequence>
<name>A0A239AZL4_9ACTN</name>
<reference evidence="7 8" key="1">
    <citation type="submission" date="2017-06" db="EMBL/GenBank/DDBJ databases">
        <authorList>
            <person name="Kim H.J."/>
            <person name="Triplett B.A."/>
        </authorList>
    </citation>
    <scope>NUCLEOTIDE SEQUENCE [LARGE SCALE GENOMIC DNA]</scope>
    <source>
        <strain evidence="7 8">DSM 44272</strain>
    </source>
</reference>
<dbReference type="InterPro" id="IPR050397">
    <property type="entry name" value="Env_Response_Regulators"/>
</dbReference>
<dbReference type="EMBL" id="FZNO01000067">
    <property type="protein sequence ID" value="SNS00821.1"/>
    <property type="molecule type" value="Genomic_DNA"/>
</dbReference>
<keyword evidence="7" id="KW-0808">Transferase</keyword>
<dbReference type="Pfam" id="PF00027">
    <property type="entry name" value="cNMP_binding"/>
    <property type="match status" value="1"/>
</dbReference>
<feature type="region of interest" description="Disordered" evidence="4">
    <location>
        <begin position="1"/>
        <end position="21"/>
    </location>
</feature>
<keyword evidence="2" id="KW-0238">DNA-binding</keyword>
<keyword evidence="1" id="KW-0805">Transcription regulation</keyword>
<proteinExistence type="predicted"/>
<dbReference type="FunFam" id="1.10.10.10:FF:000019">
    <property type="entry name" value="Crp/Fnr family transcriptional regulator"/>
    <property type="match status" value="1"/>
</dbReference>
<dbReference type="InterPro" id="IPR036390">
    <property type="entry name" value="WH_DNA-bd_sf"/>
</dbReference>
<dbReference type="Gene3D" id="1.10.10.10">
    <property type="entry name" value="Winged helix-like DNA-binding domain superfamily/Winged helix DNA-binding domain"/>
    <property type="match status" value="1"/>
</dbReference>
<protein>
    <submittedName>
        <fullName evidence="7">cAMP-binding domain of CRP or a regulatory subunit of cAMP-dependent protein kinases</fullName>
    </submittedName>
</protein>
<accession>A0A239AZL4</accession>
<dbReference type="PRINTS" id="PR00034">
    <property type="entry name" value="HTHCRP"/>
</dbReference>
<evidence type="ECO:0000259" key="5">
    <source>
        <dbReference type="PROSITE" id="PS50042"/>
    </source>
</evidence>
<feature type="domain" description="Cyclic nucleotide-binding" evidence="5">
    <location>
        <begin position="33"/>
        <end position="153"/>
    </location>
</feature>
<gene>
    <name evidence="7" type="ORF">SAMN06272737_1671</name>
</gene>
<evidence type="ECO:0000256" key="4">
    <source>
        <dbReference type="SAM" id="MobiDB-lite"/>
    </source>
</evidence>
<dbReference type="Proteomes" id="UP000198403">
    <property type="component" value="Unassembled WGS sequence"/>
</dbReference>
<dbReference type="Pfam" id="PF13545">
    <property type="entry name" value="HTH_Crp_2"/>
    <property type="match status" value="1"/>
</dbReference>
<dbReference type="InterPro" id="IPR000595">
    <property type="entry name" value="cNMP-bd_dom"/>
</dbReference>
<feature type="domain" description="HTH crp-type" evidence="6">
    <location>
        <begin position="167"/>
        <end position="241"/>
    </location>
</feature>
<evidence type="ECO:0000256" key="1">
    <source>
        <dbReference type="ARBA" id="ARBA00023015"/>
    </source>
</evidence>
<dbReference type="GO" id="GO:0003677">
    <property type="term" value="F:DNA binding"/>
    <property type="evidence" value="ECO:0007669"/>
    <property type="project" value="UniProtKB-KW"/>
</dbReference>
<keyword evidence="8" id="KW-1185">Reference proteome</keyword>
<dbReference type="InterPro" id="IPR014710">
    <property type="entry name" value="RmlC-like_jellyroll"/>
</dbReference>
<dbReference type="GO" id="GO:0016301">
    <property type="term" value="F:kinase activity"/>
    <property type="evidence" value="ECO:0007669"/>
    <property type="project" value="UniProtKB-KW"/>
</dbReference>
<dbReference type="InterPro" id="IPR036388">
    <property type="entry name" value="WH-like_DNA-bd_sf"/>
</dbReference>